<organism evidence="3 4">
    <name type="scientific">Panicum virgatum</name>
    <name type="common">Blackwell switchgrass</name>
    <dbReference type="NCBI Taxonomy" id="38727"/>
    <lineage>
        <taxon>Eukaryota</taxon>
        <taxon>Viridiplantae</taxon>
        <taxon>Streptophyta</taxon>
        <taxon>Embryophyta</taxon>
        <taxon>Tracheophyta</taxon>
        <taxon>Spermatophyta</taxon>
        <taxon>Magnoliopsida</taxon>
        <taxon>Liliopsida</taxon>
        <taxon>Poales</taxon>
        <taxon>Poaceae</taxon>
        <taxon>PACMAD clade</taxon>
        <taxon>Panicoideae</taxon>
        <taxon>Panicodae</taxon>
        <taxon>Paniceae</taxon>
        <taxon>Panicinae</taxon>
        <taxon>Panicum</taxon>
        <taxon>Panicum sect. Hiantes</taxon>
    </lineage>
</organism>
<dbReference type="InterPro" id="IPR006566">
    <property type="entry name" value="FBD"/>
</dbReference>
<dbReference type="CDD" id="cd22160">
    <property type="entry name" value="F-box_AtFBL13-like"/>
    <property type="match status" value="1"/>
</dbReference>
<dbReference type="SMART" id="SM00579">
    <property type="entry name" value="FBD"/>
    <property type="match status" value="1"/>
</dbReference>
<dbReference type="Pfam" id="PF08387">
    <property type="entry name" value="FBD"/>
    <property type="match status" value="1"/>
</dbReference>
<reference evidence="3" key="1">
    <citation type="submission" date="2020-05" db="EMBL/GenBank/DDBJ databases">
        <title>WGS assembly of Panicum virgatum.</title>
        <authorList>
            <person name="Lovell J.T."/>
            <person name="Jenkins J."/>
            <person name="Shu S."/>
            <person name="Juenger T.E."/>
            <person name="Schmutz J."/>
        </authorList>
    </citation>
    <scope>NUCLEOTIDE SEQUENCE</scope>
    <source>
        <strain evidence="3">AP13</strain>
    </source>
</reference>
<name>A0A8T0W1Z8_PANVG</name>
<dbReference type="InterPro" id="IPR053781">
    <property type="entry name" value="F-box_AtFBL13-like"/>
</dbReference>
<proteinExistence type="predicted"/>
<dbReference type="InterPro" id="IPR032675">
    <property type="entry name" value="LRR_dom_sf"/>
</dbReference>
<evidence type="ECO:0000256" key="1">
    <source>
        <dbReference type="SAM" id="MobiDB-lite"/>
    </source>
</evidence>
<dbReference type="SUPFAM" id="SSF81383">
    <property type="entry name" value="F-box domain"/>
    <property type="match status" value="1"/>
</dbReference>
<gene>
    <name evidence="3" type="ORF">PVAP13_2KG178000</name>
</gene>
<sequence length="514" mass="57928">MKPSGPGTKRRKKLKVTMPRSESSLQVMDVVEVTLPRSIPPRQQDAAPPPDARGDEEEEGVDHISSLPDAILGDIISLLSMKEGARTQILSSRWRHSWRAAPLVLDGSELVTPMDLRTDEKVLAADDKALTSTVSLILSTHSGPGRRFCIPAHHLSDRATTVDSWLRSPALDNLQELDFWDDGIYGYLRQFAPVPPPASAFRFSGTLRVATFGKCQLPDGLVEGIHFPNLKQLGLEYVNISEGSLHAMISSCPVLECLLLHLSFGFSCLRISSSSLKSIGVGTNRYRNQPQLREIIIADAPCLERLLFLEPYMSISVSVIAAPKLETLGFPTDGIDGYDPFRIEFGTTTIQELQVINMTTVVRSVKILAVRSMHINLDMVIDLMKCFPCLEKLYIKRCISRDMNRWCRKQRQFIKCFDIHLKTIVLKEYRGTRSQVNFASFFLQNAKKLELMTLEVDNRVANCAFFAEQYGVLQMEKRASRTAQLQFTTKRCRRDAHVNHVRDLAITDPFECRC</sequence>
<dbReference type="Gene3D" id="3.80.10.10">
    <property type="entry name" value="Ribonuclease Inhibitor"/>
    <property type="match status" value="1"/>
</dbReference>
<keyword evidence="4" id="KW-1185">Reference proteome</keyword>
<dbReference type="Proteomes" id="UP000823388">
    <property type="component" value="Chromosome 2K"/>
</dbReference>
<comment type="caution">
    <text evidence="3">The sequence shown here is derived from an EMBL/GenBank/DDBJ whole genome shotgun (WGS) entry which is preliminary data.</text>
</comment>
<dbReference type="PANTHER" id="PTHR32141">
    <property type="match status" value="1"/>
</dbReference>
<dbReference type="InterPro" id="IPR055302">
    <property type="entry name" value="F-box_dom-containing"/>
</dbReference>
<dbReference type="AlphaFoldDB" id="A0A8T0W1Z8"/>
<evidence type="ECO:0000313" key="3">
    <source>
        <dbReference type="EMBL" id="KAG2641365.1"/>
    </source>
</evidence>
<dbReference type="Pfam" id="PF24758">
    <property type="entry name" value="LRR_At5g56370"/>
    <property type="match status" value="1"/>
</dbReference>
<accession>A0A8T0W1Z8</accession>
<evidence type="ECO:0000259" key="2">
    <source>
        <dbReference type="SMART" id="SM00579"/>
    </source>
</evidence>
<dbReference type="InterPro" id="IPR036047">
    <property type="entry name" value="F-box-like_dom_sf"/>
</dbReference>
<evidence type="ECO:0000313" key="4">
    <source>
        <dbReference type="Proteomes" id="UP000823388"/>
    </source>
</evidence>
<dbReference type="SUPFAM" id="SSF52047">
    <property type="entry name" value="RNI-like"/>
    <property type="match status" value="1"/>
</dbReference>
<feature type="region of interest" description="Disordered" evidence="1">
    <location>
        <begin position="1"/>
        <end position="64"/>
    </location>
</feature>
<feature type="domain" description="FBD" evidence="2">
    <location>
        <begin position="415"/>
        <end position="488"/>
    </location>
</feature>
<dbReference type="EMBL" id="CM029039">
    <property type="protein sequence ID" value="KAG2641365.1"/>
    <property type="molecule type" value="Genomic_DNA"/>
</dbReference>
<dbReference type="InterPro" id="IPR055411">
    <property type="entry name" value="LRR_FXL15/At3g58940/PEG3-like"/>
</dbReference>
<dbReference type="PANTHER" id="PTHR32141:SF123">
    <property type="entry name" value="F-BOX DOMAIN-CONTAINING PROTEIN"/>
    <property type="match status" value="1"/>
</dbReference>
<protein>
    <recommendedName>
        <fullName evidence="2">FBD domain-containing protein</fullName>
    </recommendedName>
</protein>